<proteinExistence type="predicted"/>
<organism evidence="1 2">
    <name type="scientific">Geobacillus thermocatenulatus</name>
    <dbReference type="NCBI Taxonomy" id="33938"/>
    <lineage>
        <taxon>Bacteria</taxon>
        <taxon>Bacillati</taxon>
        <taxon>Bacillota</taxon>
        <taxon>Bacilli</taxon>
        <taxon>Bacillales</taxon>
        <taxon>Anoxybacillaceae</taxon>
        <taxon>Geobacillus</taxon>
        <taxon>Geobacillus thermoleovorans group</taxon>
    </lineage>
</organism>
<protein>
    <submittedName>
        <fullName evidence="1">Uncharacterized protein</fullName>
    </submittedName>
</protein>
<dbReference type="AlphaFoldDB" id="A0AA91QL09"/>
<comment type="caution">
    <text evidence="1">The sequence shown here is derived from an EMBL/GenBank/DDBJ whole genome shotgun (WGS) entry which is preliminary data.</text>
</comment>
<reference evidence="1 2" key="1">
    <citation type="submission" date="2017-05" db="EMBL/GenBank/DDBJ databases">
        <title>The genome sequence of Geobacillus thermocatenulatus DSM 730.</title>
        <authorList>
            <person name="Ramaloko W.T."/>
            <person name="Koen N."/>
            <person name="Polliack S."/>
            <person name="Aliyu H."/>
            <person name="Lebre P."/>
            <person name="Mohr T."/>
            <person name="Oswald F."/>
            <person name="Zwick M."/>
            <person name="Neumann A."/>
            <person name="Syldatk C."/>
            <person name="Cowan D."/>
            <person name="De Maayer P."/>
        </authorList>
    </citation>
    <scope>NUCLEOTIDE SEQUENCE [LARGE SCALE GENOMIC DNA]</scope>
    <source>
        <strain evidence="1 2">BGSC 93A1</strain>
    </source>
</reference>
<dbReference type="Proteomes" id="UP000198378">
    <property type="component" value="Unassembled WGS sequence"/>
</dbReference>
<evidence type="ECO:0000313" key="2">
    <source>
        <dbReference type="Proteomes" id="UP000198378"/>
    </source>
</evidence>
<evidence type="ECO:0000313" key="1">
    <source>
        <dbReference type="EMBL" id="OXB86642.1"/>
    </source>
</evidence>
<sequence length="100" mass="11991">MYIRKPSFLGRVMATLLYQKRNGFLLFLRKKRRVSEKRTLCEHFWDSLIPDNFLSNEIFIIIQRNNNAVRDLAFPTIPLSPYIDNNVIHRFGKTRFQSFP</sequence>
<gene>
    <name evidence="1" type="ORF">B9L19_14105</name>
</gene>
<keyword evidence="2" id="KW-1185">Reference proteome</keyword>
<dbReference type="EMBL" id="NEWK01000002">
    <property type="protein sequence ID" value="OXB86642.1"/>
    <property type="molecule type" value="Genomic_DNA"/>
</dbReference>
<accession>A0AA91QL09</accession>
<name>A0AA91QL09_9BACL</name>